<dbReference type="AlphaFoldDB" id="A0A660KSI9"/>
<proteinExistence type="predicted"/>
<dbReference type="PANTHER" id="PTHR37725">
    <property type="match status" value="1"/>
</dbReference>
<dbReference type="PANTHER" id="PTHR37725:SF1">
    <property type="match status" value="1"/>
</dbReference>
<dbReference type="EMBL" id="CM017324">
    <property type="protein sequence ID" value="KAE8038754.1"/>
    <property type="molecule type" value="Genomic_DNA"/>
</dbReference>
<protein>
    <submittedName>
        <fullName evidence="2">Uncharacterized protein</fullName>
    </submittedName>
</protein>
<feature type="compositionally biased region" description="Polar residues" evidence="1">
    <location>
        <begin position="1"/>
        <end position="11"/>
    </location>
</feature>
<gene>
    <name evidence="2" type="ORF">FH972_011231</name>
</gene>
<dbReference type="Proteomes" id="UP000327013">
    <property type="component" value="Chromosome 4"/>
</dbReference>
<reference evidence="2 3" key="1">
    <citation type="submission" date="2019-06" db="EMBL/GenBank/DDBJ databases">
        <title>A chromosomal-level reference genome of Carpinus fangiana (Coryloideae, Betulaceae).</title>
        <authorList>
            <person name="Yang X."/>
            <person name="Wang Z."/>
            <person name="Zhang L."/>
            <person name="Hao G."/>
            <person name="Liu J."/>
            <person name="Yang Y."/>
        </authorList>
    </citation>
    <scope>NUCLEOTIDE SEQUENCE [LARGE SCALE GENOMIC DNA]</scope>
    <source>
        <strain evidence="2">Cfa_2016G</strain>
        <tissue evidence="2">Leaf</tissue>
    </source>
</reference>
<evidence type="ECO:0000313" key="2">
    <source>
        <dbReference type="EMBL" id="KAE8038754.1"/>
    </source>
</evidence>
<evidence type="ECO:0000313" key="3">
    <source>
        <dbReference type="Proteomes" id="UP000327013"/>
    </source>
</evidence>
<sequence>MGNLLNKNNLSKVDGGDDALHPQPDHAPDHHRHRNRSDEQMIVPSLIRRDHLLRKNAGDMCDNCYRIQRKAAAKAVDPRLLTVLEFFRQLYVRRREVFETSFPDLHREFDEIFKKHGAKLSQAKSSGRRGKVKSVERSSSVGSSHEISADDLKLERFKVKTVVVGGDVKEGGKGGQGDKK</sequence>
<evidence type="ECO:0000256" key="1">
    <source>
        <dbReference type="SAM" id="MobiDB-lite"/>
    </source>
</evidence>
<accession>A0A660KSI9</accession>
<organism evidence="2 3">
    <name type="scientific">Carpinus fangiana</name>
    <dbReference type="NCBI Taxonomy" id="176857"/>
    <lineage>
        <taxon>Eukaryota</taxon>
        <taxon>Viridiplantae</taxon>
        <taxon>Streptophyta</taxon>
        <taxon>Embryophyta</taxon>
        <taxon>Tracheophyta</taxon>
        <taxon>Spermatophyta</taxon>
        <taxon>Magnoliopsida</taxon>
        <taxon>eudicotyledons</taxon>
        <taxon>Gunneridae</taxon>
        <taxon>Pentapetalae</taxon>
        <taxon>rosids</taxon>
        <taxon>fabids</taxon>
        <taxon>Fagales</taxon>
        <taxon>Betulaceae</taxon>
        <taxon>Carpinus</taxon>
    </lineage>
</organism>
<feature type="compositionally biased region" description="Basic and acidic residues" evidence="1">
    <location>
        <begin position="14"/>
        <end position="28"/>
    </location>
</feature>
<feature type="region of interest" description="Disordered" evidence="1">
    <location>
        <begin position="1"/>
        <end position="38"/>
    </location>
</feature>
<dbReference type="OrthoDB" id="1623146at2759"/>
<feature type="region of interest" description="Disordered" evidence="1">
    <location>
        <begin position="120"/>
        <end position="147"/>
    </location>
</feature>
<keyword evidence="3" id="KW-1185">Reference proteome</keyword>
<name>A0A660KSI9_9ROSI</name>